<evidence type="ECO:0000256" key="1">
    <source>
        <dbReference type="ARBA" id="ARBA00004167"/>
    </source>
</evidence>
<dbReference type="OrthoDB" id="5555605at2"/>
<dbReference type="GO" id="GO:0097347">
    <property type="term" value="C:TAM protein secretion complex"/>
    <property type="evidence" value="ECO:0007669"/>
    <property type="project" value="TreeGrafter"/>
</dbReference>
<dbReference type="GO" id="GO:0005886">
    <property type="term" value="C:plasma membrane"/>
    <property type="evidence" value="ECO:0007669"/>
    <property type="project" value="InterPro"/>
</dbReference>
<dbReference type="STRING" id="1821621.A8C75_18870"/>
<evidence type="ECO:0000256" key="2">
    <source>
        <dbReference type="ARBA" id="ARBA00022692"/>
    </source>
</evidence>
<dbReference type="PANTHER" id="PTHR36985:SF1">
    <property type="entry name" value="TRANSLOCATION AND ASSEMBLY MODULE SUBUNIT TAMB"/>
    <property type="match status" value="1"/>
</dbReference>
<gene>
    <name evidence="6" type="ORF">A8C75_18870</name>
</gene>
<dbReference type="KEGG" id="mars:A8C75_18870"/>
<evidence type="ECO:0000256" key="3">
    <source>
        <dbReference type="ARBA" id="ARBA00022989"/>
    </source>
</evidence>
<proteinExistence type="predicted"/>
<dbReference type="InterPro" id="IPR007452">
    <property type="entry name" value="TamB_C"/>
</dbReference>
<dbReference type="RefSeq" id="WP_067385848.1">
    <property type="nucleotide sequence ID" value="NZ_CP015839.1"/>
</dbReference>
<dbReference type="EMBL" id="CP015839">
    <property type="protein sequence ID" value="ANG64333.1"/>
    <property type="molecule type" value="Genomic_DNA"/>
</dbReference>
<organism evidence="6 7">
    <name type="scientific">Marinobacterium aestuarii</name>
    <dbReference type="NCBI Taxonomy" id="1821621"/>
    <lineage>
        <taxon>Bacteria</taxon>
        <taxon>Pseudomonadati</taxon>
        <taxon>Pseudomonadota</taxon>
        <taxon>Gammaproteobacteria</taxon>
        <taxon>Oceanospirillales</taxon>
        <taxon>Oceanospirillaceae</taxon>
        <taxon>Marinobacterium</taxon>
    </lineage>
</organism>
<dbReference type="Proteomes" id="UP000078070">
    <property type="component" value="Chromosome"/>
</dbReference>
<keyword evidence="3" id="KW-1133">Transmembrane helix</keyword>
<evidence type="ECO:0000313" key="7">
    <source>
        <dbReference type="Proteomes" id="UP000078070"/>
    </source>
</evidence>
<comment type="subcellular location">
    <subcellularLocation>
        <location evidence="1">Membrane</location>
        <topology evidence="1">Single-pass membrane protein</topology>
    </subcellularLocation>
</comment>
<dbReference type="PANTHER" id="PTHR36985">
    <property type="entry name" value="TRANSLOCATION AND ASSEMBLY MODULE SUBUNIT TAMB"/>
    <property type="match status" value="1"/>
</dbReference>
<sequence length="1259" mass="131649">MKRWMLRILLGLLLVLLLLIAAIAAIGLTEKGTRTLFTQLQPLIPGQLSYSSLNGALLKQLEIRDLKYQLDELRVAAGRIEFAWRPAALLSGRVELNRLGVEELDLWLPAPAEEEAPVEPAGPFSLPDSVRLPLAIQIGEVYGHGLRIHPAGSTEPILIEAVALGAHNELERVILDSFSIKAPQGEVTLSGELTAAGNYPLAFQLDWSAQIPERGAISGSGTLGGELLGDAAVLTLEQQLQGLADAGLQARVSQPLGEISWQLALDLARFDPAPFAAELGGHLVSGTVNLKGDLASAGGDLALAGSLPDVGPLTLDSTLAATTEQLNLARAQIQLPQSGTDLSLSGTVLALQQTPELDLTLGWTGLRYPLSAQLPAQFASESGTLKISGPLSDYRLRLDGKVSGEGLPATGVALTGEGSLESMPALALTLDTLGGQVVLEGSAGWTPQPVWDLQVRADKVNPGLQWPDWKGAVGLNLKTQGQLVDGEPRAQLDITALSGSLRQQALSGSGQVKIKGTALDIRELVLGWGNAKLNVQGQAADKLALDWQLLASDLAALLPQAAGSIKAGGTLGGTPQAPQVNASVQGSQLRFSEYQLEKIGGTVALDLGWKTPAKIDLKAEDLLLAGQPVRSLSLQGSGLEKDHRLTLDVDAKAAQLSLALKGGLQDKQQWRGSLTQLDLTQPDAGAWGLQAPVPLELAANKARAQALCLAAKSGQGQLCLDGLWLAEGNSEGGLTLQGLPLTLLAPWLPATTEITGQINARASGSLSAKGALAYDAQVSLDQTRLTLPDEGLKLSFTDARVSASGTDKKAALDLNLLMDEVDGRVQGSVTVGDLAGAGLIKGQLALAIEDLKFLSLLVPDMKVRSGKVQGNLAIGGNLAAPRIQGELNLNNGNIELPAAGIALADLSVRLRDDPARPEYLLLDGSMASGGGTLTLSGEFEPLAQTGLISINGERFQAVGTPEIQVFISPDMQISMTEGAISVGGELKVPEALIKPPKLSNAVSVSPDALVVNAAGVGEAPLAGPGLDLKLRVTLGDKVLVDAFGFNGRLTGGLALQEDSRRGTRATGNIGVAAGKYELYGQELDISRGSFIYTGGPVDNPGLNMRVQREVDNVTVGARVTGTLRVPKLTLFSEPAMPDTSLLSYLILGRAPGTASASEQEMLVKLALAMGRKGGNAVGERLADALNVDEVGVGGGDTLDDTSFYIGKYLSPRLYVKYGVGLLSPASSFLLRYKLTDRWSFESNTGTAGSGADIFYQLER</sequence>
<keyword evidence="7" id="KW-1185">Reference proteome</keyword>
<protein>
    <recommendedName>
        <fullName evidence="5">Translocation and assembly module TamB C-terminal domain-containing protein</fullName>
    </recommendedName>
</protein>
<dbReference type="GO" id="GO:0009306">
    <property type="term" value="P:protein secretion"/>
    <property type="evidence" value="ECO:0007669"/>
    <property type="project" value="InterPro"/>
</dbReference>
<dbReference type="AlphaFoldDB" id="A0A1A9F3L9"/>
<accession>A0A1A9F3L9</accession>
<reference evidence="6 7" key="2">
    <citation type="journal article" date="2018" name="Int. J. Syst. Evol. Microbiol.">
        <title>Marinobacterium aestuarii sp. nov., a benzene-degrading marine bacterium isolated from estuary sediment.</title>
        <authorList>
            <person name="Bae S.S."/>
            <person name="Jung J."/>
            <person name="Chung D."/>
            <person name="Baek K."/>
        </authorList>
    </citation>
    <scope>NUCLEOTIDE SEQUENCE [LARGE SCALE GENOMIC DNA]</scope>
    <source>
        <strain evidence="6 7">ST58-10</strain>
    </source>
</reference>
<feature type="domain" description="Translocation and assembly module TamB C-terminal" evidence="5">
    <location>
        <begin position="928"/>
        <end position="1258"/>
    </location>
</feature>
<reference evidence="7" key="1">
    <citation type="submission" date="2016-05" db="EMBL/GenBank/DDBJ databases">
        <authorList>
            <person name="Baek K."/>
            <person name="Yang S.-J."/>
        </authorList>
    </citation>
    <scope>NUCLEOTIDE SEQUENCE [LARGE SCALE GENOMIC DNA]</scope>
    <source>
        <strain evidence="7">ST58-10</strain>
    </source>
</reference>
<evidence type="ECO:0000313" key="6">
    <source>
        <dbReference type="EMBL" id="ANG64333.1"/>
    </source>
</evidence>
<keyword evidence="2" id="KW-0812">Transmembrane</keyword>
<dbReference type="Pfam" id="PF04357">
    <property type="entry name" value="TamB"/>
    <property type="match status" value="1"/>
</dbReference>
<evidence type="ECO:0000259" key="5">
    <source>
        <dbReference type="Pfam" id="PF04357"/>
    </source>
</evidence>
<name>A0A1A9F3L9_9GAMM</name>
<keyword evidence="4" id="KW-0472">Membrane</keyword>
<evidence type="ECO:0000256" key="4">
    <source>
        <dbReference type="ARBA" id="ARBA00023136"/>
    </source>
</evidence>